<reference evidence="2 3" key="1">
    <citation type="submission" date="2019-03" db="EMBL/GenBank/DDBJ databases">
        <title>Genomic Encyclopedia of Type Strains, Phase IV (KMG-IV): sequencing the most valuable type-strain genomes for metagenomic binning, comparative biology and taxonomic classification.</title>
        <authorList>
            <person name="Goeker M."/>
        </authorList>
    </citation>
    <scope>NUCLEOTIDE SEQUENCE [LARGE SCALE GENOMIC DNA]</scope>
    <source>
        <strain evidence="2 3">DSM 102969</strain>
    </source>
</reference>
<feature type="signal peptide" evidence="1">
    <location>
        <begin position="1"/>
        <end position="30"/>
    </location>
</feature>
<organism evidence="2 3">
    <name type="scientific">Oharaeibacter diazotrophicus</name>
    <dbReference type="NCBI Taxonomy" id="1920512"/>
    <lineage>
        <taxon>Bacteria</taxon>
        <taxon>Pseudomonadati</taxon>
        <taxon>Pseudomonadota</taxon>
        <taxon>Alphaproteobacteria</taxon>
        <taxon>Hyphomicrobiales</taxon>
        <taxon>Pleomorphomonadaceae</taxon>
        <taxon>Oharaeibacter</taxon>
    </lineage>
</organism>
<proteinExistence type="predicted"/>
<keyword evidence="3" id="KW-1185">Reference proteome</keyword>
<evidence type="ECO:0000256" key="1">
    <source>
        <dbReference type="SAM" id="SignalP"/>
    </source>
</evidence>
<feature type="chain" id="PRO_5020291691" evidence="1">
    <location>
        <begin position="31"/>
        <end position="540"/>
    </location>
</feature>
<keyword evidence="1" id="KW-0732">Signal</keyword>
<gene>
    <name evidence="2" type="ORF">EDD54_1494</name>
</gene>
<comment type="caution">
    <text evidence="2">The sequence shown here is derived from an EMBL/GenBank/DDBJ whole genome shotgun (WGS) entry which is preliminary data.</text>
</comment>
<dbReference type="EMBL" id="SNXY01000006">
    <property type="protein sequence ID" value="TDP87595.1"/>
    <property type="molecule type" value="Genomic_DNA"/>
</dbReference>
<name>A0A4R6RN31_9HYPH</name>
<evidence type="ECO:0000313" key="3">
    <source>
        <dbReference type="Proteomes" id="UP000294547"/>
    </source>
</evidence>
<dbReference type="Proteomes" id="UP000294547">
    <property type="component" value="Unassembled WGS sequence"/>
</dbReference>
<dbReference type="AlphaFoldDB" id="A0A4R6RN31"/>
<sequence>MTARNASWRGWVKLALGAAVLIAGTSAAQARTQLFAARNDAFATPQELTPGPLLKPGTIDYASRELGEPRVYQDGSMRRTVWYRYTARATGRAVVMISSGVERTAAFQVAVYTGTRLASLNRLGRARAEGTAEAPAAAVSFPTTAGQAYMVQVDGVRTEAEFYGDFLVGVQQVGTRGGLAMFRTRPLFVEEVCCDTARVSYVANGFPVAVKLTAGLGDLTGKLTLTSTDDDLGVGQVSIVALANAKPNFAAGTVTTGRLDVVAGRSPAGDVLGRASAPVTVITPERKLHPIVGINYRDSGFSVRKNGLASTLAVIRNTSGVDAVGCRFEPKTDKIATTYDLEAREILKDGAFGPNNRVFDLKTGETRHFRISHRPTAWDHSELYFICANKAMDFERFHASSLGNQVILWKQARVKIRMDSDTEFDEYFMDQQEERTIHLDITNIGEYSGIFTLSIHDDYTPGKAILSGVCVAEGRNDCEPVSGPRELDFDLAVGETRRVTATVRRGFGEGGRIVFSAYTSYAPPTKLVSAGNVAVLLVPK</sequence>
<protein>
    <submittedName>
        <fullName evidence="2">Uncharacterized protein</fullName>
    </submittedName>
</protein>
<accession>A0A4R6RN31</accession>
<evidence type="ECO:0000313" key="2">
    <source>
        <dbReference type="EMBL" id="TDP87595.1"/>
    </source>
</evidence>